<keyword evidence="4 5" id="KW-0472">Membrane</keyword>
<reference evidence="7 8" key="1">
    <citation type="submission" date="2017-01" db="EMBL/GenBank/DDBJ databases">
        <title>A new Hymenobacter.</title>
        <authorList>
            <person name="Liang Y."/>
            <person name="Feng F."/>
        </authorList>
    </citation>
    <scope>NUCLEOTIDE SEQUENCE [LARGE SCALE GENOMIC DNA]</scope>
    <source>
        <strain evidence="7">MIMBbqt21</strain>
    </source>
</reference>
<dbReference type="AlphaFoldDB" id="A0A243WI13"/>
<feature type="transmembrane region" description="Helical" evidence="5">
    <location>
        <begin position="177"/>
        <end position="199"/>
    </location>
</feature>
<feature type="transmembrane region" description="Helical" evidence="5">
    <location>
        <begin position="29"/>
        <end position="50"/>
    </location>
</feature>
<sequence length="362" mass="42267">MWLVYLVLTIVFFLHLISGFNTQVENKDSYWRDILLQSPFLLLPTAFWLLPSMKSQYLRYLWTLFFGLVVVFALGSTINYLLNTEYINEMYLHSQVMPTEPDHIRFSLMVSLAVTVGSIMTVYQNWTLGWSRWLIVLSTVFLAFYQHLLAVRSGLITFYALSVVAIVWLVKAKYYQVIVKLSFCLLLLPILSFVCFPTFRNRFHNTREDIGQVNRIRSADNYSLTGRVYSYRVAMLLVKENMWLGVGNVDMEQELARKYKETFPTIRTTSYIKPHNQFIYLLVAFGIVGVVLFTTCFYYPLVWAWPRPAPLLIAHYCIMTLSFLAEYTLETQIGLTFSLIFLLLSLNGLSNEPDQDYFWTPV</sequence>
<evidence type="ECO:0000256" key="5">
    <source>
        <dbReference type="SAM" id="Phobius"/>
    </source>
</evidence>
<accession>A0A243WI13</accession>
<name>A0A243WI13_9BACT</name>
<evidence type="ECO:0000256" key="4">
    <source>
        <dbReference type="ARBA" id="ARBA00023136"/>
    </source>
</evidence>
<evidence type="ECO:0000256" key="2">
    <source>
        <dbReference type="ARBA" id="ARBA00022692"/>
    </source>
</evidence>
<keyword evidence="2 5" id="KW-0812">Transmembrane</keyword>
<dbReference type="Proteomes" id="UP000194873">
    <property type="component" value="Unassembled WGS sequence"/>
</dbReference>
<comment type="subcellular location">
    <subcellularLocation>
        <location evidence="1">Membrane</location>
        <topology evidence="1">Multi-pass membrane protein</topology>
    </subcellularLocation>
</comment>
<organism evidence="7 8">
    <name type="scientific">Hymenobacter crusticola</name>
    <dbReference type="NCBI Taxonomy" id="1770526"/>
    <lineage>
        <taxon>Bacteria</taxon>
        <taxon>Pseudomonadati</taxon>
        <taxon>Bacteroidota</taxon>
        <taxon>Cytophagia</taxon>
        <taxon>Cytophagales</taxon>
        <taxon>Hymenobacteraceae</taxon>
        <taxon>Hymenobacter</taxon>
    </lineage>
</organism>
<feature type="transmembrane region" description="Helical" evidence="5">
    <location>
        <begin position="278"/>
        <end position="301"/>
    </location>
</feature>
<evidence type="ECO:0000259" key="6">
    <source>
        <dbReference type="Pfam" id="PF04932"/>
    </source>
</evidence>
<dbReference type="InterPro" id="IPR051533">
    <property type="entry name" value="WaaL-like"/>
</dbReference>
<keyword evidence="8" id="KW-1185">Reference proteome</keyword>
<keyword evidence="3 5" id="KW-1133">Transmembrane helix</keyword>
<evidence type="ECO:0000256" key="3">
    <source>
        <dbReference type="ARBA" id="ARBA00022989"/>
    </source>
</evidence>
<evidence type="ECO:0000313" key="7">
    <source>
        <dbReference type="EMBL" id="OUJ75192.1"/>
    </source>
</evidence>
<comment type="caution">
    <text evidence="7">The sequence shown here is derived from an EMBL/GenBank/DDBJ whole genome shotgun (WGS) entry which is preliminary data.</text>
</comment>
<feature type="transmembrane region" description="Helical" evidence="5">
    <location>
        <begin position="154"/>
        <end position="170"/>
    </location>
</feature>
<dbReference type="GO" id="GO:0016020">
    <property type="term" value="C:membrane"/>
    <property type="evidence" value="ECO:0007669"/>
    <property type="project" value="UniProtKB-SubCell"/>
</dbReference>
<feature type="transmembrane region" description="Helical" evidence="5">
    <location>
        <begin position="331"/>
        <end position="349"/>
    </location>
</feature>
<proteinExistence type="predicted"/>
<protein>
    <recommendedName>
        <fullName evidence="6">O-antigen ligase-related domain-containing protein</fullName>
    </recommendedName>
</protein>
<feature type="transmembrane region" description="Helical" evidence="5">
    <location>
        <begin position="103"/>
        <end position="123"/>
    </location>
</feature>
<gene>
    <name evidence="7" type="ORF">BXP70_03985</name>
</gene>
<evidence type="ECO:0000256" key="1">
    <source>
        <dbReference type="ARBA" id="ARBA00004141"/>
    </source>
</evidence>
<feature type="domain" description="O-antigen ligase-related" evidence="6">
    <location>
        <begin position="148"/>
        <end position="293"/>
    </location>
</feature>
<dbReference type="Pfam" id="PF04932">
    <property type="entry name" value="Wzy_C"/>
    <property type="match status" value="1"/>
</dbReference>
<dbReference type="EMBL" id="MTSE01000002">
    <property type="protein sequence ID" value="OUJ75192.1"/>
    <property type="molecule type" value="Genomic_DNA"/>
</dbReference>
<dbReference type="PANTHER" id="PTHR37422:SF13">
    <property type="entry name" value="LIPOPOLYSACCHARIDE BIOSYNTHESIS PROTEIN PA4999-RELATED"/>
    <property type="match status" value="1"/>
</dbReference>
<evidence type="ECO:0000313" key="8">
    <source>
        <dbReference type="Proteomes" id="UP000194873"/>
    </source>
</evidence>
<dbReference type="PANTHER" id="PTHR37422">
    <property type="entry name" value="TEICHURONIC ACID BIOSYNTHESIS PROTEIN TUAE"/>
    <property type="match status" value="1"/>
</dbReference>
<feature type="transmembrane region" description="Helical" evidence="5">
    <location>
        <begin position="62"/>
        <end position="83"/>
    </location>
</feature>
<dbReference type="InterPro" id="IPR007016">
    <property type="entry name" value="O-antigen_ligase-rel_domated"/>
</dbReference>